<dbReference type="Proteomes" id="UP000253490">
    <property type="component" value="Unassembled WGS sequence"/>
</dbReference>
<name>A0A366IFZ4_9FIRM</name>
<evidence type="ECO:0000256" key="1">
    <source>
        <dbReference type="ARBA" id="ARBA00001946"/>
    </source>
</evidence>
<evidence type="ECO:0000256" key="4">
    <source>
        <dbReference type="ARBA" id="ARBA00022842"/>
    </source>
</evidence>
<dbReference type="GO" id="GO:0046872">
    <property type="term" value="F:metal ion binding"/>
    <property type="evidence" value="ECO:0007669"/>
    <property type="project" value="UniProtKB-KW"/>
</dbReference>
<dbReference type="CDD" id="cd04453">
    <property type="entry name" value="S1_RNase_E"/>
    <property type="match status" value="1"/>
</dbReference>
<sequence length="475" mass="55359">MNRMIIDVQDGQVCIAITKENKLDHFFIERATGSEHYGNIYIGRVEQIKPGIQAAFVNIGEGKNGLLHQKDIHPNDENLPIEKCVKKGQELIVQVKKEAIGDKGPRLTTKCSLSGHFLVLLPMEKKVYISKKIRNTDEKNRLMKIAKNLKGQDYGLIVRTEAEGAEEENIKRELDYLLSKWKKVNPIEIAPKLLLRDSSIVGRMIRDYYNEEIDDIIVNGREILEELERYFSIYFLESVEKIKYIEQPYLLNYCGLEDQVNELFDRKVWLESGGYIVIDYTEACTVIDVNSGRFTGHNNMEETFLKINLEATEAIANQIRLRNIGGIIIIDYINIKKMEEQKTVVDYLEKCLEKDKLKTKIYGFTELCILQMTRKQQGKRLNRIQTEECKICVGTGYLPKQEVLFYKAMSIMERNKNLLKQNTLFLKVNPYLKELIVEKREKNEHNVVQMIEEYYKVKVQIEVSPFMEFGEIIIF</sequence>
<dbReference type="GO" id="GO:0016787">
    <property type="term" value="F:hydrolase activity"/>
    <property type="evidence" value="ECO:0007669"/>
    <property type="project" value="UniProtKB-KW"/>
</dbReference>
<keyword evidence="8" id="KW-1185">Reference proteome</keyword>
<dbReference type="SMART" id="SM00316">
    <property type="entry name" value="S1"/>
    <property type="match status" value="1"/>
</dbReference>
<evidence type="ECO:0000313" key="8">
    <source>
        <dbReference type="Proteomes" id="UP000253490"/>
    </source>
</evidence>
<comment type="caution">
    <text evidence="7">The sequence shown here is derived from an EMBL/GenBank/DDBJ whole genome shotgun (WGS) entry which is preliminary data.</text>
</comment>
<comment type="cofactor">
    <cofactor evidence="1">
        <name>Mg(2+)</name>
        <dbReference type="ChEBI" id="CHEBI:18420"/>
    </cofactor>
</comment>
<dbReference type="Pfam" id="PF10150">
    <property type="entry name" value="RNase_E_G"/>
    <property type="match status" value="1"/>
</dbReference>
<evidence type="ECO:0000313" key="7">
    <source>
        <dbReference type="EMBL" id="RBP69046.1"/>
    </source>
</evidence>
<proteinExistence type="predicted"/>
<dbReference type="InterPro" id="IPR012340">
    <property type="entry name" value="NA-bd_OB-fold"/>
</dbReference>
<dbReference type="NCBIfam" id="TIGR00757">
    <property type="entry name" value="RNaseEG"/>
    <property type="match status" value="1"/>
</dbReference>
<dbReference type="GO" id="GO:0004540">
    <property type="term" value="F:RNA nuclease activity"/>
    <property type="evidence" value="ECO:0007669"/>
    <property type="project" value="InterPro"/>
</dbReference>
<feature type="domain" description="S1 motif" evidence="6">
    <location>
        <begin position="38"/>
        <end position="110"/>
    </location>
</feature>
<keyword evidence="4" id="KW-0460">Magnesium</keyword>
<dbReference type="SUPFAM" id="SSF50249">
    <property type="entry name" value="Nucleic acid-binding proteins"/>
    <property type="match status" value="1"/>
</dbReference>
<dbReference type="InterPro" id="IPR019307">
    <property type="entry name" value="RNA-bd_AU-1/RNase_E/G"/>
</dbReference>
<keyword evidence="5" id="KW-0694">RNA-binding</keyword>
<evidence type="ECO:0000256" key="3">
    <source>
        <dbReference type="ARBA" id="ARBA00022801"/>
    </source>
</evidence>
<dbReference type="Gene3D" id="2.40.50.140">
    <property type="entry name" value="Nucleic acid-binding proteins"/>
    <property type="match status" value="1"/>
</dbReference>
<dbReference type="InterPro" id="IPR003029">
    <property type="entry name" value="S1_domain"/>
</dbReference>
<dbReference type="AlphaFoldDB" id="A0A366IFZ4"/>
<dbReference type="PANTHER" id="PTHR30001">
    <property type="entry name" value="RIBONUCLEASE"/>
    <property type="match status" value="1"/>
</dbReference>
<dbReference type="InterPro" id="IPR004659">
    <property type="entry name" value="RNase_E/G"/>
</dbReference>
<organism evidence="7 8">
    <name type="scientific">Alkalibaculum bacchi</name>
    <dbReference type="NCBI Taxonomy" id="645887"/>
    <lineage>
        <taxon>Bacteria</taxon>
        <taxon>Bacillati</taxon>
        <taxon>Bacillota</taxon>
        <taxon>Clostridia</taxon>
        <taxon>Eubacteriales</taxon>
        <taxon>Eubacteriaceae</taxon>
        <taxon>Alkalibaculum</taxon>
    </lineage>
</organism>
<dbReference type="GO" id="GO:0005737">
    <property type="term" value="C:cytoplasm"/>
    <property type="evidence" value="ECO:0007669"/>
    <property type="project" value="TreeGrafter"/>
</dbReference>
<evidence type="ECO:0000256" key="5">
    <source>
        <dbReference type="ARBA" id="ARBA00022884"/>
    </source>
</evidence>
<accession>A0A366IFZ4</accession>
<dbReference type="PROSITE" id="PS50126">
    <property type="entry name" value="S1"/>
    <property type="match status" value="1"/>
</dbReference>
<dbReference type="GO" id="GO:0006364">
    <property type="term" value="P:rRNA processing"/>
    <property type="evidence" value="ECO:0007669"/>
    <property type="project" value="TreeGrafter"/>
</dbReference>
<dbReference type="PANTHER" id="PTHR30001:SF0">
    <property type="entry name" value="RIBONUCLEASE G"/>
    <property type="match status" value="1"/>
</dbReference>
<keyword evidence="2" id="KW-0479">Metal-binding</keyword>
<protein>
    <submittedName>
        <fullName evidence="7">Ribonuclease G</fullName>
    </submittedName>
</protein>
<evidence type="ECO:0000256" key="2">
    <source>
        <dbReference type="ARBA" id="ARBA00022723"/>
    </source>
</evidence>
<dbReference type="GO" id="GO:0003723">
    <property type="term" value="F:RNA binding"/>
    <property type="evidence" value="ECO:0007669"/>
    <property type="project" value="UniProtKB-KW"/>
</dbReference>
<gene>
    <name evidence="7" type="ORF">DES36_102190</name>
</gene>
<keyword evidence="3" id="KW-0378">Hydrolase</keyword>
<dbReference type="EMBL" id="QNRX01000002">
    <property type="protein sequence ID" value="RBP69046.1"/>
    <property type="molecule type" value="Genomic_DNA"/>
</dbReference>
<evidence type="ECO:0000259" key="6">
    <source>
        <dbReference type="PROSITE" id="PS50126"/>
    </source>
</evidence>
<reference evidence="7 8" key="1">
    <citation type="submission" date="2018-06" db="EMBL/GenBank/DDBJ databases">
        <title>Genomic Encyclopedia of Type Strains, Phase IV (KMG-IV): sequencing the most valuable type-strain genomes for metagenomic binning, comparative biology and taxonomic classification.</title>
        <authorList>
            <person name="Goeker M."/>
        </authorList>
    </citation>
    <scope>NUCLEOTIDE SEQUENCE [LARGE SCALE GENOMIC DNA]</scope>
    <source>
        <strain evidence="7 8">DSM 22112</strain>
    </source>
</reference>